<evidence type="ECO:0000313" key="5">
    <source>
        <dbReference type="Proteomes" id="UP001416858"/>
    </source>
</evidence>
<dbReference type="Pfam" id="PF06283">
    <property type="entry name" value="ThuA"/>
    <property type="match status" value="1"/>
</dbReference>
<gene>
    <name evidence="4" type="ORF">Rcae01_04944</name>
</gene>
<dbReference type="Proteomes" id="UP001416858">
    <property type="component" value="Unassembled WGS sequence"/>
</dbReference>
<keyword evidence="2" id="KW-0732">Signal</keyword>
<accession>A0ABP9VWC6</accession>
<feature type="signal peptide" evidence="2">
    <location>
        <begin position="1"/>
        <end position="25"/>
    </location>
</feature>
<dbReference type="PANTHER" id="PTHR40469">
    <property type="entry name" value="SECRETED GLYCOSYL HYDROLASE"/>
    <property type="match status" value="1"/>
</dbReference>
<feature type="compositionally biased region" description="Basic residues" evidence="1">
    <location>
        <begin position="353"/>
        <end position="362"/>
    </location>
</feature>
<dbReference type="RefSeq" id="WP_345686519.1">
    <property type="nucleotide sequence ID" value="NZ_BAABRO010000014.1"/>
</dbReference>
<evidence type="ECO:0000313" key="4">
    <source>
        <dbReference type="EMBL" id="GAA5509445.1"/>
    </source>
</evidence>
<dbReference type="SUPFAM" id="SSF52317">
    <property type="entry name" value="Class I glutamine amidotransferase-like"/>
    <property type="match status" value="1"/>
</dbReference>
<reference evidence="4 5" key="1">
    <citation type="submission" date="2024-02" db="EMBL/GenBank/DDBJ databases">
        <title>Rhodopirellula caenicola NBRC 110016.</title>
        <authorList>
            <person name="Ichikawa N."/>
            <person name="Katano-Makiyama Y."/>
            <person name="Hidaka K."/>
        </authorList>
    </citation>
    <scope>NUCLEOTIDE SEQUENCE [LARGE SCALE GENOMIC DNA]</scope>
    <source>
        <strain evidence="4 5">NBRC 110016</strain>
    </source>
</reference>
<dbReference type="EMBL" id="BAABRO010000014">
    <property type="protein sequence ID" value="GAA5509445.1"/>
    <property type="molecule type" value="Genomic_DNA"/>
</dbReference>
<feature type="region of interest" description="Disordered" evidence="1">
    <location>
        <begin position="330"/>
        <end position="362"/>
    </location>
</feature>
<feature type="chain" id="PRO_5045356363" description="ThuA-like domain-containing protein" evidence="2">
    <location>
        <begin position="26"/>
        <end position="362"/>
    </location>
</feature>
<dbReference type="InterPro" id="IPR029010">
    <property type="entry name" value="ThuA-like"/>
</dbReference>
<organism evidence="4 5">
    <name type="scientific">Novipirellula caenicola</name>
    <dbReference type="NCBI Taxonomy" id="1536901"/>
    <lineage>
        <taxon>Bacteria</taxon>
        <taxon>Pseudomonadati</taxon>
        <taxon>Planctomycetota</taxon>
        <taxon>Planctomycetia</taxon>
        <taxon>Pirellulales</taxon>
        <taxon>Pirellulaceae</taxon>
        <taxon>Novipirellula</taxon>
    </lineage>
</organism>
<dbReference type="InterPro" id="IPR029062">
    <property type="entry name" value="Class_I_gatase-like"/>
</dbReference>
<protein>
    <recommendedName>
        <fullName evidence="3">ThuA-like domain-containing protein</fullName>
    </recommendedName>
</protein>
<sequence length="362" mass="39527">MRQPLTTWAAVSFVATMLLSASGFAADSPLVYQGTDGIGSGKHIVFLAGDHEYRSEETLPALARILAKRHGFKCTVLFNVDPKTGYITPGNNNMPHTDAVNSADLLVFGLRFQNFPADQMQPIADYLSRGGPVVGTRTSTHAFKIPATSPFAKFDYRYKGDEMKGGFGRQVLGETWAGHYGRNHVMSTRLEIIPENADHPILRGVENPWVEAGGYWTEPEANSVVLANAQPLQGMTPDSPEADDKKPCPGVWVRTYEGENGNQGRVFTTTYGASEDIQNDGFRRMMINGTLWALGMEDEITGDLNIDFVGPYDPSTFSFGGHRKQVKPQELAGWDSPIMPARDEAPASEAKPAAKKKNGSAK</sequence>
<evidence type="ECO:0000259" key="3">
    <source>
        <dbReference type="Pfam" id="PF06283"/>
    </source>
</evidence>
<evidence type="ECO:0000256" key="1">
    <source>
        <dbReference type="SAM" id="MobiDB-lite"/>
    </source>
</evidence>
<proteinExistence type="predicted"/>
<name>A0ABP9VWC6_9BACT</name>
<comment type="caution">
    <text evidence="4">The sequence shown here is derived from an EMBL/GenBank/DDBJ whole genome shotgun (WGS) entry which is preliminary data.</text>
</comment>
<evidence type="ECO:0000256" key="2">
    <source>
        <dbReference type="SAM" id="SignalP"/>
    </source>
</evidence>
<dbReference type="PANTHER" id="PTHR40469:SF2">
    <property type="entry name" value="GALACTOSE-BINDING DOMAIN-LIKE SUPERFAMILY PROTEIN"/>
    <property type="match status" value="1"/>
</dbReference>
<feature type="domain" description="ThuA-like" evidence="3">
    <location>
        <begin position="55"/>
        <end position="293"/>
    </location>
</feature>
<dbReference type="Gene3D" id="3.40.50.880">
    <property type="match status" value="1"/>
</dbReference>
<keyword evidence="5" id="KW-1185">Reference proteome</keyword>